<accession>A0A543LM00</accession>
<evidence type="ECO:0000256" key="1">
    <source>
        <dbReference type="SAM" id="SignalP"/>
    </source>
</evidence>
<evidence type="ECO:0008006" key="4">
    <source>
        <dbReference type="Google" id="ProtNLM"/>
    </source>
</evidence>
<dbReference type="EMBL" id="VFPV01000001">
    <property type="protein sequence ID" value="TQN08406.1"/>
    <property type="molecule type" value="Genomic_DNA"/>
</dbReference>
<proteinExistence type="predicted"/>
<reference evidence="2 3" key="1">
    <citation type="submission" date="2019-06" db="EMBL/GenBank/DDBJ databases">
        <title>Genomic Encyclopedia of Archaeal and Bacterial Type Strains, Phase II (KMG-II): from individual species to whole genera.</title>
        <authorList>
            <person name="Goeker M."/>
        </authorList>
    </citation>
    <scope>NUCLEOTIDE SEQUENCE [LARGE SCALE GENOMIC DNA]</scope>
    <source>
        <strain evidence="2 3">DSM 7270</strain>
    </source>
</reference>
<name>A0A543LM00_9BURK</name>
<gene>
    <name evidence="2" type="ORF">BDD18_1571</name>
</gene>
<evidence type="ECO:0000313" key="3">
    <source>
        <dbReference type="Proteomes" id="UP000316993"/>
    </source>
</evidence>
<keyword evidence="1" id="KW-0732">Signal</keyword>
<feature type="chain" id="PRO_5022032989" description="Carboxypeptidase regulatory-like domain-containing protein" evidence="1">
    <location>
        <begin position="29"/>
        <end position="57"/>
    </location>
</feature>
<sequence>MTQSGACWRWAARAVVCWAAFSSAGAWAASVQVEVVDEAGRPVNGVVAFLESAAASA</sequence>
<protein>
    <recommendedName>
        <fullName evidence="4">Carboxypeptidase regulatory-like domain-containing protein</fullName>
    </recommendedName>
</protein>
<comment type="caution">
    <text evidence="2">The sequence shown here is derived from an EMBL/GenBank/DDBJ whole genome shotgun (WGS) entry which is preliminary data.</text>
</comment>
<dbReference type="RefSeq" id="WP_244939011.1">
    <property type="nucleotide sequence ID" value="NZ_VFPV01000001.1"/>
</dbReference>
<evidence type="ECO:0000313" key="2">
    <source>
        <dbReference type="EMBL" id="TQN08406.1"/>
    </source>
</evidence>
<organism evidence="2 3">
    <name type="scientific">Acidovorax temperans</name>
    <dbReference type="NCBI Taxonomy" id="80878"/>
    <lineage>
        <taxon>Bacteria</taxon>
        <taxon>Pseudomonadati</taxon>
        <taxon>Pseudomonadota</taxon>
        <taxon>Betaproteobacteria</taxon>
        <taxon>Burkholderiales</taxon>
        <taxon>Comamonadaceae</taxon>
        <taxon>Acidovorax</taxon>
    </lineage>
</organism>
<dbReference type="Proteomes" id="UP000316993">
    <property type="component" value="Unassembled WGS sequence"/>
</dbReference>
<feature type="signal peptide" evidence="1">
    <location>
        <begin position="1"/>
        <end position="28"/>
    </location>
</feature>
<dbReference type="AlphaFoldDB" id="A0A543LM00"/>